<dbReference type="InterPro" id="IPR057357">
    <property type="entry name" value="Znf-C2H2_ZFAND2A/B"/>
</dbReference>
<feature type="region of interest" description="Disordered" evidence="6">
    <location>
        <begin position="241"/>
        <end position="268"/>
    </location>
</feature>
<comment type="caution">
    <text evidence="9">The sequence shown here is derived from an EMBL/GenBank/DDBJ whole genome shotgun (WGS) entry which is preliminary data.</text>
</comment>
<protein>
    <submittedName>
        <fullName evidence="9">Zinc finger, AN1-type domain</fullName>
    </submittedName>
</protein>
<dbReference type="EMBL" id="SDOV01000001">
    <property type="protein sequence ID" value="KAH7644685.1"/>
    <property type="molecule type" value="Genomic_DNA"/>
</dbReference>
<dbReference type="Proteomes" id="UP000790347">
    <property type="component" value="Unassembled WGS sequence"/>
</dbReference>
<evidence type="ECO:0000256" key="5">
    <source>
        <dbReference type="PROSITE-ProRule" id="PRU00449"/>
    </source>
</evidence>
<evidence type="ECO:0000313" key="9">
    <source>
        <dbReference type="EMBL" id="KAH9511792.1"/>
    </source>
</evidence>
<evidence type="ECO:0000256" key="1">
    <source>
        <dbReference type="ARBA" id="ARBA00022723"/>
    </source>
</evidence>
<keyword evidence="10" id="KW-1185">Reference proteome</keyword>
<evidence type="ECO:0000256" key="4">
    <source>
        <dbReference type="ARBA" id="ARBA00022833"/>
    </source>
</evidence>
<feature type="domain" description="AN1-type" evidence="7">
    <location>
        <begin position="93"/>
        <end position="141"/>
    </location>
</feature>
<feature type="compositionally biased region" description="Low complexity" evidence="6">
    <location>
        <begin position="241"/>
        <end position="262"/>
    </location>
</feature>
<dbReference type="Pfam" id="PF25403">
    <property type="entry name" value="zf-C2H2_ZFAND2"/>
    <property type="match status" value="1"/>
</dbReference>
<dbReference type="PROSITE" id="PS51039">
    <property type="entry name" value="ZF_AN1"/>
    <property type="match status" value="2"/>
</dbReference>
<dbReference type="GO" id="GO:0005783">
    <property type="term" value="C:endoplasmic reticulum"/>
    <property type="evidence" value="ECO:0007669"/>
    <property type="project" value="TreeGrafter"/>
</dbReference>
<evidence type="ECO:0000256" key="6">
    <source>
        <dbReference type="SAM" id="MobiDB-lite"/>
    </source>
</evidence>
<dbReference type="OrthoDB" id="431929at2759"/>
<reference evidence="8" key="3">
    <citation type="journal article" date="2021" name="World Allergy Organ. J.">
        <title>Chromosome-level assembly of Dermatophagoides farinae genome and transcriptome reveals two novel allergens Der f 37 and Der f 39.</title>
        <authorList>
            <person name="Chen J."/>
            <person name="Cai Z."/>
            <person name="Fan D."/>
            <person name="Hu J."/>
            <person name="Hou Y."/>
            <person name="He Y."/>
            <person name="Zhang Z."/>
            <person name="Zhao Z."/>
            <person name="Gao P."/>
            <person name="Hu W."/>
            <person name="Sun J."/>
            <person name="Li J."/>
            <person name="Ji K."/>
        </authorList>
    </citation>
    <scope>NUCLEOTIDE SEQUENCE</scope>
    <source>
        <strain evidence="8">JKM2019</strain>
    </source>
</reference>
<name>A0A922L2C2_DERFA</name>
<dbReference type="Proteomes" id="UP000828236">
    <property type="component" value="Unassembled WGS sequence"/>
</dbReference>
<keyword evidence="1" id="KW-0479">Metal-binding</keyword>
<dbReference type="InterPro" id="IPR035896">
    <property type="entry name" value="AN1-like_Znf"/>
</dbReference>
<reference evidence="8" key="2">
    <citation type="submission" date="2020-06" db="EMBL/GenBank/DDBJ databases">
        <authorList>
            <person name="Ji K."/>
            <person name="Li J."/>
        </authorList>
    </citation>
    <scope>NUCLEOTIDE SEQUENCE</scope>
    <source>
        <strain evidence="8">JKM2019</strain>
        <tissue evidence="8">Whole body</tissue>
    </source>
</reference>
<keyword evidence="2" id="KW-0677">Repeat</keyword>
<evidence type="ECO:0000256" key="3">
    <source>
        <dbReference type="ARBA" id="ARBA00022771"/>
    </source>
</evidence>
<dbReference type="GO" id="GO:0008270">
    <property type="term" value="F:zinc ion binding"/>
    <property type="evidence" value="ECO:0007669"/>
    <property type="project" value="UniProtKB-KW"/>
</dbReference>
<keyword evidence="4" id="KW-0862">Zinc</keyword>
<dbReference type="Gene3D" id="4.10.1110.10">
    <property type="entry name" value="AN1-like Zinc finger"/>
    <property type="match status" value="2"/>
</dbReference>
<evidence type="ECO:0000256" key="2">
    <source>
        <dbReference type="ARBA" id="ARBA00022737"/>
    </source>
</evidence>
<reference evidence="9" key="1">
    <citation type="submission" date="2013-05" db="EMBL/GenBank/DDBJ databases">
        <authorList>
            <person name="Yim A.K.Y."/>
            <person name="Chan T.F."/>
            <person name="Ji K.M."/>
            <person name="Liu X.Y."/>
            <person name="Zhou J.W."/>
            <person name="Li R.Q."/>
            <person name="Yang K.Y."/>
            <person name="Li J."/>
            <person name="Li M."/>
            <person name="Law P.T.W."/>
            <person name="Wu Y.L."/>
            <person name="Cai Z.L."/>
            <person name="Qin H."/>
            <person name="Bao Y."/>
            <person name="Leung R.K.K."/>
            <person name="Ng P.K.S."/>
            <person name="Zou J."/>
            <person name="Zhong X.J."/>
            <person name="Ran P.X."/>
            <person name="Zhong N.S."/>
            <person name="Liu Z.G."/>
            <person name="Tsui S.K.W."/>
        </authorList>
    </citation>
    <scope>NUCLEOTIDE SEQUENCE</scope>
    <source>
        <strain evidence="9">Derf</strain>
        <tissue evidence="9">Whole organism</tissue>
    </source>
</reference>
<dbReference type="AlphaFoldDB" id="A0A922L2C2"/>
<dbReference type="PANTHER" id="PTHR14677">
    <property type="entry name" value="ARSENITE INDUCUBLE RNA ASSOCIATED PROTEIN AIP-1-RELATED"/>
    <property type="match status" value="1"/>
</dbReference>
<proteinExistence type="predicted"/>
<dbReference type="SUPFAM" id="SSF118310">
    <property type="entry name" value="AN1-like Zinc finger"/>
    <property type="match status" value="2"/>
</dbReference>
<accession>A0A922L2C2</accession>
<dbReference type="EMBL" id="ASGP02000004">
    <property type="protein sequence ID" value="KAH9511792.1"/>
    <property type="molecule type" value="Genomic_DNA"/>
</dbReference>
<evidence type="ECO:0000259" key="7">
    <source>
        <dbReference type="PROSITE" id="PS51039"/>
    </source>
</evidence>
<evidence type="ECO:0000313" key="8">
    <source>
        <dbReference type="EMBL" id="KAH7644685.1"/>
    </source>
</evidence>
<organism evidence="9 10">
    <name type="scientific">Dermatophagoides farinae</name>
    <name type="common">American house dust mite</name>
    <dbReference type="NCBI Taxonomy" id="6954"/>
    <lineage>
        <taxon>Eukaryota</taxon>
        <taxon>Metazoa</taxon>
        <taxon>Ecdysozoa</taxon>
        <taxon>Arthropoda</taxon>
        <taxon>Chelicerata</taxon>
        <taxon>Arachnida</taxon>
        <taxon>Acari</taxon>
        <taxon>Acariformes</taxon>
        <taxon>Sarcoptiformes</taxon>
        <taxon>Astigmata</taxon>
        <taxon>Psoroptidia</taxon>
        <taxon>Analgoidea</taxon>
        <taxon>Pyroglyphidae</taxon>
        <taxon>Dermatophagoidinae</taxon>
        <taxon>Dermatophagoides</taxon>
    </lineage>
</organism>
<keyword evidence="3 5" id="KW-0863">Zinc-finger</keyword>
<reference evidence="9" key="4">
    <citation type="journal article" date="2022" name="Res Sq">
        <title>Comparative Genomics Reveals Insights into the Divergent Evolution of Astigmatic Mites and Household Pest Adaptations.</title>
        <authorList>
            <person name="Xiong Q."/>
            <person name="Wan A.T.-Y."/>
            <person name="Liu X.-Y."/>
            <person name="Fung C.S.-H."/>
            <person name="Xiao X."/>
            <person name="Malainual N."/>
            <person name="Hou J."/>
            <person name="Wang L."/>
            <person name="Wang M."/>
            <person name="Yang K."/>
            <person name="Cui Y."/>
            <person name="Leung E."/>
            <person name="Nong W."/>
            <person name="Shin S.-K."/>
            <person name="Au S."/>
            <person name="Jeong K.Y."/>
            <person name="Chew F.T."/>
            <person name="Hui J."/>
            <person name="Leung T.F."/>
            <person name="Tungtrongchitr A."/>
            <person name="Zhong N."/>
            <person name="Liu Z."/>
            <person name="Tsui S."/>
        </authorList>
    </citation>
    <scope>NUCLEOTIDE SEQUENCE</scope>
    <source>
        <strain evidence="9">Derf</strain>
        <tissue evidence="9">Whole organism</tissue>
    </source>
</reference>
<dbReference type="PANTHER" id="PTHR14677:SF20">
    <property type="entry name" value="ZINC FINGER AN1-TYPE CONTAINING 2A-RELATED"/>
    <property type="match status" value="1"/>
</dbReference>
<evidence type="ECO:0000313" key="10">
    <source>
        <dbReference type="Proteomes" id="UP000790347"/>
    </source>
</evidence>
<gene>
    <name evidence="9" type="primary">ZFAND2B</name>
    <name evidence="9" type="ORF">DERF_010220</name>
    <name evidence="8" type="ORF">HUG17_0223</name>
</gene>
<feature type="domain" description="AN1-type" evidence="7">
    <location>
        <begin position="4"/>
        <end position="52"/>
    </location>
</feature>
<dbReference type="GO" id="GO:0043161">
    <property type="term" value="P:proteasome-mediated ubiquitin-dependent protein catabolic process"/>
    <property type="evidence" value="ECO:0007669"/>
    <property type="project" value="TreeGrafter"/>
</dbReference>
<dbReference type="Pfam" id="PF01428">
    <property type="entry name" value="zf-AN1"/>
    <property type="match status" value="2"/>
</dbReference>
<dbReference type="SMART" id="SM00154">
    <property type="entry name" value="ZnF_AN1"/>
    <property type="match status" value="2"/>
</dbReference>
<dbReference type="GO" id="GO:0045047">
    <property type="term" value="P:protein targeting to ER"/>
    <property type="evidence" value="ECO:0007669"/>
    <property type="project" value="TreeGrafter"/>
</dbReference>
<dbReference type="InterPro" id="IPR000058">
    <property type="entry name" value="Znf_AN1"/>
</dbReference>
<sequence length="268" mass="30485">MEFPDLGKHCALKECNRLDFLPIKCSSCEKIYCSEHYMYQAHHCESNRIQDHQVPICPMCNCPVPLKFGESLDEKVGEHIDRNCDGKSNSKTKVYKNRCSVDGCKQKELMELECDKCGLNHCLRHRHPADHDCRGRNNKTKSIHPLVAKYDKSNKQNNSSITVPIKSHTIPQSLNSFTQKSLSTIDQFKTNVVRTFQRNTVGSNSMIPASHTINSNINHLQGDLTEEEALNIAIAESLSVNTQSQQPQQQQQQSVNNRTNNQENCQIF</sequence>